<protein>
    <submittedName>
        <fullName evidence="2">Uncharacterized protein</fullName>
    </submittedName>
</protein>
<feature type="compositionally biased region" description="Basic residues" evidence="1">
    <location>
        <begin position="84"/>
        <end position="93"/>
    </location>
</feature>
<name>A0A8H4X886_9HYPO</name>
<evidence type="ECO:0000313" key="2">
    <source>
        <dbReference type="EMBL" id="KAF4965597.1"/>
    </source>
</evidence>
<comment type="caution">
    <text evidence="2">The sequence shown here is derived from an EMBL/GenBank/DDBJ whole genome shotgun (WGS) entry which is preliminary data.</text>
</comment>
<evidence type="ECO:0000313" key="3">
    <source>
        <dbReference type="Proteomes" id="UP000622797"/>
    </source>
</evidence>
<proteinExistence type="predicted"/>
<dbReference type="OrthoDB" id="5428787at2759"/>
<evidence type="ECO:0000256" key="1">
    <source>
        <dbReference type="SAM" id="MobiDB-lite"/>
    </source>
</evidence>
<dbReference type="EMBL" id="JABEXW010000338">
    <property type="protein sequence ID" value="KAF4965597.1"/>
    <property type="molecule type" value="Genomic_DNA"/>
</dbReference>
<feature type="compositionally biased region" description="Low complexity" evidence="1">
    <location>
        <begin position="94"/>
        <end position="125"/>
    </location>
</feature>
<keyword evidence="3" id="KW-1185">Reference proteome</keyword>
<organism evidence="2 3">
    <name type="scientific">Fusarium sarcochroum</name>
    <dbReference type="NCBI Taxonomy" id="1208366"/>
    <lineage>
        <taxon>Eukaryota</taxon>
        <taxon>Fungi</taxon>
        <taxon>Dikarya</taxon>
        <taxon>Ascomycota</taxon>
        <taxon>Pezizomycotina</taxon>
        <taxon>Sordariomycetes</taxon>
        <taxon>Hypocreomycetidae</taxon>
        <taxon>Hypocreales</taxon>
        <taxon>Nectriaceae</taxon>
        <taxon>Fusarium</taxon>
        <taxon>Fusarium lateritium species complex</taxon>
    </lineage>
</organism>
<reference evidence="2" key="2">
    <citation type="submission" date="2020-05" db="EMBL/GenBank/DDBJ databases">
        <authorList>
            <person name="Kim H.-S."/>
            <person name="Proctor R.H."/>
            <person name="Brown D.W."/>
        </authorList>
    </citation>
    <scope>NUCLEOTIDE SEQUENCE</scope>
    <source>
        <strain evidence="2">NRRL 20472</strain>
    </source>
</reference>
<dbReference type="Proteomes" id="UP000622797">
    <property type="component" value="Unassembled WGS sequence"/>
</dbReference>
<gene>
    <name evidence="2" type="ORF">FSARC_6619</name>
</gene>
<dbReference type="AlphaFoldDB" id="A0A8H4X886"/>
<reference evidence="2" key="1">
    <citation type="journal article" date="2020" name="BMC Genomics">
        <title>Correction to: Identification and distribution of gene clusters required for synthesis of sphingolipid metabolism inhibitors in diverse species of the filamentous fungus Fusarium.</title>
        <authorList>
            <person name="Kim H.S."/>
            <person name="Lohmar J.M."/>
            <person name="Busman M."/>
            <person name="Brown D.W."/>
            <person name="Naumann T.A."/>
            <person name="Divon H.H."/>
            <person name="Lysoe E."/>
            <person name="Uhlig S."/>
            <person name="Proctor R.H."/>
        </authorList>
    </citation>
    <scope>NUCLEOTIDE SEQUENCE</scope>
    <source>
        <strain evidence="2">NRRL 20472</strain>
    </source>
</reference>
<feature type="region of interest" description="Disordered" evidence="1">
    <location>
        <begin position="82"/>
        <end position="125"/>
    </location>
</feature>
<accession>A0A8H4X886</accession>
<sequence>MQHNPIRYVTETIAAPAGFVRVKEGDGYVAKVNTRAAAPAGGAEPAALPAGLRAGVEYVQRVDRAKKIPTTSAKVVTSTVKGSRLTKKAKTKTKSVTSKDTVTETEYPPNVTETETETVSPTVTE</sequence>